<dbReference type="Proteomes" id="UP001447188">
    <property type="component" value="Unassembled WGS sequence"/>
</dbReference>
<gene>
    <name evidence="2" type="ORF">Q9L58_006738</name>
</gene>
<sequence length="309" mass="34272">MVFCWKNAQVRRWIGDCTPWRRKERACDGLGIQGADLENARVLTPNPPRDLRPSIHRPSIHKPTFSELALEKEIQCEDTTRFSIFSRHTTVPDMAASFGARSIQPSLSLAGRALRYVTKDTQQFLFPELKSEKVTPVASPPSPPSPPSPRKFSFRSSRAMKKGGAGTKLTISAPIYGEFPTLTLALPPVTVSWPDGSTRTITGSGSSEPSPALTIPLTDCAETLSSFASEEISTIDYYHNDAFTRRHFDDFDNRRKRLSCSSQYSGISIMSTDTGRISLAQVAMRPESRPTLQIIGPCESPRRVVVVHY</sequence>
<keyword evidence="3" id="KW-1185">Reference proteome</keyword>
<evidence type="ECO:0000313" key="2">
    <source>
        <dbReference type="EMBL" id="KAL0634334.1"/>
    </source>
</evidence>
<feature type="region of interest" description="Disordered" evidence="1">
    <location>
        <begin position="132"/>
        <end position="163"/>
    </location>
</feature>
<evidence type="ECO:0000256" key="1">
    <source>
        <dbReference type="SAM" id="MobiDB-lite"/>
    </source>
</evidence>
<name>A0ABR3GEI8_9PEZI</name>
<organism evidence="2 3">
    <name type="scientific">Discina gigas</name>
    <dbReference type="NCBI Taxonomy" id="1032678"/>
    <lineage>
        <taxon>Eukaryota</taxon>
        <taxon>Fungi</taxon>
        <taxon>Dikarya</taxon>
        <taxon>Ascomycota</taxon>
        <taxon>Pezizomycotina</taxon>
        <taxon>Pezizomycetes</taxon>
        <taxon>Pezizales</taxon>
        <taxon>Discinaceae</taxon>
        <taxon>Discina</taxon>
    </lineage>
</organism>
<accession>A0ABR3GEI8</accession>
<proteinExistence type="predicted"/>
<reference evidence="2 3" key="1">
    <citation type="submission" date="2024-02" db="EMBL/GenBank/DDBJ databases">
        <title>Discinaceae phylogenomics.</title>
        <authorList>
            <person name="Dirks A.C."/>
            <person name="James T.Y."/>
        </authorList>
    </citation>
    <scope>NUCLEOTIDE SEQUENCE [LARGE SCALE GENOMIC DNA]</scope>
    <source>
        <strain evidence="2 3">ACD0624</strain>
    </source>
</reference>
<comment type="caution">
    <text evidence="2">The sequence shown here is derived from an EMBL/GenBank/DDBJ whole genome shotgun (WGS) entry which is preliminary data.</text>
</comment>
<feature type="compositionally biased region" description="Pro residues" evidence="1">
    <location>
        <begin position="138"/>
        <end position="149"/>
    </location>
</feature>
<evidence type="ECO:0000313" key="3">
    <source>
        <dbReference type="Proteomes" id="UP001447188"/>
    </source>
</evidence>
<dbReference type="EMBL" id="JBBBZM010000097">
    <property type="protein sequence ID" value="KAL0634334.1"/>
    <property type="molecule type" value="Genomic_DNA"/>
</dbReference>
<protein>
    <submittedName>
        <fullName evidence="2">Uncharacterized protein</fullName>
    </submittedName>
</protein>